<keyword evidence="2" id="KW-0378">Hydrolase</keyword>
<accession>A0ABP8KJX5</accession>
<protein>
    <submittedName>
        <fullName evidence="4">Inositol monophosphatase family protein</fullName>
    </submittedName>
</protein>
<dbReference type="PANTHER" id="PTHR20854">
    <property type="entry name" value="INOSITOL MONOPHOSPHATASE"/>
    <property type="match status" value="1"/>
</dbReference>
<dbReference type="EMBL" id="BAABGM010000015">
    <property type="protein sequence ID" value="GAA4408813.1"/>
    <property type="molecule type" value="Genomic_DNA"/>
</dbReference>
<dbReference type="InterPro" id="IPR000760">
    <property type="entry name" value="Inositol_monophosphatase-like"/>
</dbReference>
<sequence length="270" mass="29226">MCDGYPMPGLSTDAVLDLLREVSAEVITPRFRSLAAGEVMEKNPGDLVTVADREAESVITARLTAAYPDAVVLGEEAYAADHALMDRYLAAEHAFTVDPVDGTKNFVHGSPDHAVMVAETVAGQPVRAWIWQPEHGVGWVAESGAGAWRDGVRQHTTPVANDGQPQGVTSIWSMRDQRLGSLPRMRLSWVCCGVDYPRLIEGAADYILYSRTNPWDHVPGSLLVTEAGGTVGHPDGTPYTPRSLRPGVVVAVDHPTYVAVQRHVHGAFER</sequence>
<keyword evidence="5" id="KW-1185">Reference proteome</keyword>
<dbReference type="PROSITE" id="PS00629">
    <property type="entry name" value="IMP_1"/>
    <property type="match status" value="1"/>
</dbReference>
<keyword evidence="3" id="KW-0460">Magnesium</keyword>
<dbReference type="PRINTS" id="PR00377">
    <property type="entry name" value="IMPHPHTASES"/>
</dbReference>
<dbReference type="SUPFAM" id="SSF56655">
    <property type="entry name" value="Carbohydrate phosphatase"/>
    <property type="match status" value="1"/>
</dbReference>
<evidence type="ECO:0000256" key="1">
    <source>
        <dbReference type="ARBA" id="ARBA00022723"/>
    </source>
</evidence>
<name>A0ABP8KJX5_9MICO</name>
<dbReference type="Gene3D" id="3.40.190.80">
    <property type="match status" value="1"/>
</dbReference>
<dbReference type="Pfam" id="PF00459">
    <property type="entry name" value="Inositol_P"/>
    <property type="match status" value="1"/>
</dbReference>
<organism evidence="4 5">
    <name type="scientific">Fodinibacter luteus</name>
    <dbReference type="NCBI Taxonomy" id="552064"/>
    <lineage>
        <taxon>Bacteria</taxon>
        <taxon>Bacillati</taxon>
        <taxon>Actinomycetota</taxon>
        <taxon>Actinomycetes</taxon>
        <taxon>Micrococcales</taxon>
        <taxon>Intrasporangiaceae</taxon>
        <taxon>Fodinibacter (ex Wang et al. 2009)</taxon>
    </lineage>
</organism>
<comment type="caution">
    <text evidence="4">The sequence shown here is derived from an EMBL/GenBank/DDBJ whole genome shotgun (WGS) entry which is preliminary data.</text>
</comment>
<reference evidence="5" key="1">
    <citation type="journal article" date="2019" name="Int. J. Syst. Evol. Microbiol.">
        <title>The Global Catalogue of Microorganisms (GCM) 10K type strain sequencing project: providing services to taxonomists for standard genome sequencing and annotation.</title>
        <authorList>
            <consortium name="The Broad Institute Genomics Platform"/>
            <consortium name="The Broad Institute Genome Sequencing Center for Infectious Disease"/>
            <person name="Wu L."/>
            <person name="Ma J."/>
        </authorList>
    </citation>
    <scope>NUCLEOTIDE SEQUENCE [LARGE SCALE GENOMIC DNA]</scope>
    <source>
        <strain evidence="5">JCM 17809</strain>
    </source>
</reference>
<keyword evidence="1" id="KW-0479">Metal-binding</keyword>
<gene>
    <name evidence="4" type="ORF">GCM10023168_26740</name>
</gene>
<dbReference type="InterPro" id="IPR020583">
    <property type="entry name" value="Inositol_monoP_metal-BS"/>
</dbReference>
<proteinExistence type="predicted"/>
<evidence type="ECO:0000256" key="2">
    <source>
        <dbReference type="ARBA" id="ARBA00022801"/>
    </source>
</evidence>
<dbReference type="Proteomes" id="UP001500945">
    <property type="component" value="Unassembled WGS sequence"/>
</dbReference>
<dbReference type="Gene3D" id="3.30.540.10">
    <property type="entry name" value="Fructose-1,6-Bisphosphatase, subunit A, domain 1"/>
    <property type="match status" value="1"/>
</dbReference>
<evidence type="ECO:0000313" key="4">
    <source>
        <dbReference type="EMBL" id="GAA4408813.1"/>
    </source>
</evidence>
<evidence type="ECO:0000256" key="3">
    <source>
        <dbReference type="ARBA" id="ARBA00022842"/>
    </source>
</evidence>
<dbReference type="PANTHER" id="PTHR20854:SF4">
    <property type="entry name" value="INOSITOL-1-MONOPHOSPHATASE-RELATED"/>
    <property type="match status" value="1"/>
</dbReference>
<evidence type="ECO:0000313" key="5">
    <source>
        <dbReference type="Proteomes" id="UP001500945"/>
    </source>
</evidence>